<feature type="region of interest" description="Disordered" evidence="6">
    <location>
        <begin position="84"/>
        <end position="164"/>
    </location>
</feature>
<feature type="compositionally biased region" description="Polar residues" evidence="6">
    <location>
        <begin position="47"/>
        <end position="57"/>
    </location>
</feature>
<dbReference type="EMBL" id="CAJOBC010002646">
    <property type="protein sequence ID" value="CAF3743750.1"/>
    <property type="molecule type" value="Genomic_DNA"/>
</dbReference>
<feature type="region of interest" description="Disordered" evidence="6">
    <location>
        <begin position="47"/>
        <end position="72"/>
    </location>
</feature>
<dbReference type="OrthoDB" id="10054079at2759"/>
<protein>
    <recommendedName>
        <fullName evidence="7">C2H2-type domain-containing protein</fullName>
    </recommendedName>
</protein>
<dbReference type="Proteomes" id="UP000681722">
    <property type="component" value="Unassembled WGS sequence"/>
</dbReference>
<keyword evidence="3 5" id="KW-0863">Zinc-finger</keyword>
<evidence type="ECO:0000313" key="8">
    <source>
        <dbReference type="EMBL" id="CAF0970665.1"/>
    </source>
</evidence>
<dbReference type="EMBL" id="CAJNOQ010002646">
    <property type="protein sequence ID" value="CAF0970665.1"/>
    <property type="molecule type" value="Genomic_DNA"/>
</dbReference>
<dbReference type="AlphaFoldDB" id="A0A814EL03"/>
<evidence type="ECO:0000256" key="2">
    <source>
        <dbReference type="ARBA" id="ARBA00022723"/>
    </source>
</evidence>
<comment type="caution">
    <text evidence="8">The sequence shown here is derived from an EMBL/GenBank/DDBJ whole genome shotgun (WGS) entry which is preliminary data.</text>
</comment>
<dbReference type="PANTHER" id="PTHR12522">
    <property type="entry name" value="ZINC-FINGER PROTEIN NOLZ1-RELATED"/>
    <property type="match status" value="1"/>
</dbReference>
<sequence length="381" mass="41654">MSSSTSYLRPDYIHPLSQLSSGMASTSSLDSSQSPLALLAQTCSSIGKEPSTTTANVTLPKATYPSNNEKTTSKLNEIINTEKRSDHTSHHHGHHHKNEKLSPTTKVTSSYDKSNNNGILNLSTTNFLAKPNQDNASTPSSSSSMTATNGLEIKKSQQSITTSSSRYTFEPQSYYNSLADCLPRTTVTTPSSLPSFTHSYMAAAAYSSLLDPYLALLRADSLRSAALLAAYTPKEETNLNLTCSDPYCRHCLLAHSQLSIPCTIPSCLQCELVRQPFVCNWISARDSTYCGKRYSTTDELLTHLRTAHTQDYYQSALTSSRSPTKPIPTHHRFHPYTKPTITTNTSPSSMQNSSNAAAAALANLPPHHFGFYPNLPLFGSR</sequence>
<keyword evidence="10" id="KW-1185">Reference proteome</keyword>
<keyword evidence="4" id="KW-0862">Zinc</keyword>
<evidence type="ECO:0000313" key="10">
    <source>
        <dbReference type="Proteomes" id="UP000663829"/>
    </source>
</evidence>
<name>A0A814EL03_9BILA</name>
<dbReference type="InterPro" id="IPR013087">
    <property type="entry name" value="Znf_C2H2_type"/>
</dbReference>
<evidence type="ECO:0000259" key="7">
    <source>
        <dbReference type="PROSITE" id="PS50157"/>
    </source>
</evidence>
<dbReference type="Proteomes" id="UP000663829">
    <property type="component" value="Unassembled WGS sequence"/>
</dbReference>
<keyword evidence="2" id="KW-0479">Metal-binding</keyword>
<evidence type="ECO:0000256" key="1">
    <source>
        <dbReference type="ARBA" id="ARBA00010144"/>
    </source>
</evidence>
<dbReference type="PROSITE" id="PS50157">
    <property type="entry name" value="ZINC_FINGER_C2H2_2"/>
    <property type="match status" value="1"/>
</dbReference>
<dbReference type="GO" id="GO:0005634">
    <property type="term" value="C:nucleus"/>
    <property type="evidence" value="ECO:0007669"/>
    <property type="project" value="TreeGrafter"/>
</dbReference>
<feature type="compositionally biased region" description="Polar residues" evidence="6">
    <location>
        <begin position="101"/>
        <end position="149"/>
    </location>
</feature>
<reference evidence="8" key="1">
    <citation type="submission" date="2021-02" db="EMBL/GenBank/DDBJ databases">
        <authorList>
            <person name="Nowell W R."/>
        </authorList>
    </citation>
    <scope>NUCLEOTIDE SEQUENCE</scope>
</reference>
<feature type="domain" description="C2H2-type" evidence="7">
    <location>
        <begin position="277"/>
        <end position="313"/>
    </location>
</feature>
<proteinExistence type="inferred from homology"/>
<gene>
    <name evidence="8" type="ORF">GPM918_LOCUS12218</name>
    <name evidence="9" type="ORF">SRO942_LOCUS12219</name>
</gene>
<evidence type="ECO:0000256" key="3">
    <source>
        <dbReference type="ARBA" id="ARBA00022771"/>
    </source>
</evidence>
<accession>A0A814EL03</accession>
<dbReference type="Gene3D" id="3.30.160.60">
    <property type="entry name" value="Classic Zinc Finger"/>
    <property type="match status" value="1"/>
</dbReference>
<evidence type="ECO:0000256" key="4">
    <source>
        <dbReference type="ARBA" id="ARBA00022833"/>
    </source>
</evidence>
<evidence type="ECO:0000256" key="5">
    <source>
        <dbReference type="PROSITE-ProRule" id="PRU00042"/>
    </source>
</evidence>
<comment type="similarity">
    <text evidence="1">Belongs to the Elbow/Noc family.</text>
</comment>
<evidence type="ECO:0000313" key="9">
    <source>
        <dbReference type="EMBL" id="CAF3743750.1"/>
    </source>
</evidence>
<dbReference type="GO" id="GO:0045892">
    <property type="term" value="P:negative regulation of DNA-templated transcription"/>
    <property type="evidence" value="ECO:0007669"/>
    <property type="project" value="TreeGrafter"/>
</dbReference>
<dbReference type="InterPro" id="IPR051520">
    <property type="entry name" value="Elbow/Noc_ZnFinger"/>
</dbReference>
<dbReference type="GO" id="GO:0008270">
    <property type="term" value="F:zinc ion binding"/>
    <property type="evidence" value="ECO:0007669"/>
    <property type="project" value="UniProtKB-KW"/>
</dbReference>
<dbReference type="PANTHER" id="PTHR12522:SF4">
    <property type="entry name" value="ZINC FINGER PROTEIN ELBOW"/>
    <property type="match status" value="1"/>
</dbReference>
<evidence type="ECO:0000256" key="6">
    <source>
        <dbReference type="SAM" id="MobiDB-lite"/>
    </source>
</evidence>
<feature type="compositionally biased region" description="Basic residues" evidence="6">
    <location>
        <begin position="89"/>
        <end position="98"/>
    </location>
</feature>
<organism evidence="8 10">
    <name type="scientific">Didymodactylos carnosus</name>
    <dbReference type="NCBI Taxonomy" id="1234261"/>
    <lineage>
        <taxon>Eukaryota</taxon>
        <taxon>Metazoa</taxon>
        <taxon>Spiralia</taxon>
        <taxon>Gnathifera</taxon>
        <taxon>Rotifera</taxon>
        <taxon>Eurotatoria</taxon>
        <taxon>Bdelloidea</taxon>
        <taxon>Philodinida</taxon>
        <taxon>Philodinidae</taxon>
        <taxon>Didymodactylos</taxon>
    </lineage>
</organism>